<comment type="function">
    <text evidence="8">Mediates influx of magnesium ions.</text>
</comment>
<dbReference type="GO" id="GO:0015087">
    <property type="term" value="F:cobalt ion transmembrane transporter activity"/>
    <property type="evidence" value="ECO:0007669"/>
    <property type="project" value="UniProtKB-UniRule"/>
</dbReference>
<dbReference type="NCBIfam" id="TIGR00383">
    <property type="entry name" value="corA"/>
    <property type="match status" value="1"/>
</dbReference>
<dbReference type="SUPFAM" id="SSF144083">
    <property type="entry name" value="Magnesium transport protein CorA, transmembrane region"/>
    <property type="match status" value="1"/>
</dbReference>
<dbReference type="AlphaFoldDB" id="A0A0P6XGA7"/>
<dbReference type="PANTHER" id="PTHR46494:SF1">
    <property type="entry name" value="CORA FAMILY METAL ION TRANSPORTER (EUROFUNG)"/>
    <property type="match status" value="1"/>
</dbReference>
<dbReference type="GO" id="GO:0000287">
    <property type="term" value="F:magnesium ion binding"/>
    <property type="evidence" value="ECO:0007669"/>
    <property type="project" value="TreeGrafter"/>
</dbReference>
<keyword evidence="10" id="KW-1185">Reference proteome</keyword>
<keyword evidence="4 8" id="KW-1003">Cell membrane</keyword>
<protein>
    <recommendedName>
        <fullName evidence="8">Magnesium transport protein CorA</fullName>
    </recommendedName>
</protein>
<evidence type="ECO:0000256" key="1">
    <source>
        <dbReference type="ARBA" id="ARBA00004651"/>
    </source>
</evidence>
<name>A0A0P6XGA7_9CHLR</name>
<feature type="transmembrane region" description="Helical" evidence="8">
    <location>
        <begin position="298"/>
        <end position="318"/>
    </location>
</feature>
<sequence>MIRIVYFPKIGVPQFNLPFTSLRSALADPEGLVWVDMVESDADEINRVLVNQFHFHPLAVEDCQSDGYQTPKLDDYGDYLFLIIQSVIGEGSFEDEPTRELNIFLGKNYLVSSSLKKITAVEIFRKRLEKDERLYQNGSDFLCHALLDRVVDDFIPHLDQLEEEIDYLEEAVLSNPDPKTLERILRLKRYTMTLRRVIAPQREVINRLCRDDFPMIDPYSRMYFRDIYDHLVRIYDLLDGIRDMTTSALEVYLNATSLRLNEVMKALTIVSTIFLPLSFVAGVYGMNFHYMPELEWRWGYPMVWLIFILIVAGMLTFFRKRRWF</sequence>
<comment type="similarity">
    <text evidence="2 8">Belongs to the CorA metal ion transporter (MIT) (TC 1.A.35) family.</text>
</comment>
<dbReference type="CDD" id="cd12822">
    <property type="entry name" value="TmCorA-like"/>
    <property type="match status" value="1"/>
</dbReference>
<evidence type="ECO:0000256" key="4">
    <source>
        <dbReference type="ARBA" id="ARBA00022475"/>
    </source>
</evidence>
<feature type="transmembrane region" description="Helical" evidence="8">
    <location>
        <begin position="266"/>
        <end position="286"/>
    </location>
</feature>
<dbReference type="InterPro" id="IPR002523">
    <property type="entry name" value="MgTranspt_CorA/ZnTranspt_ZntB"/>
</dbReference>
<proteinExistence type="inferred from homology"/>
<dbReference type="GO" id="GO:0015095">
    <property type="term" value="F:magnesium ion transmembrane transporter activity"/>
    <property type="evidence" value="ECO:0007669"/>
    <property type="project" value="UniProtKB-UniRule"/>
</dbReference>
<keyword evidence="6 8" id="KW-1133">Transmembrane helix</keyword>
<dbReference type="PATRIC" id="fig|360411.5.peg.2511"/>
<dbReference type="GO" id="GO:0005886">
    <property type="term" value="C:plasma membrane"/>
    <property type="evidence" value="ECO:0007669"/>
    <property type="project" value="UniProtKB-SubCell"/>
</dbReference>
<dbReference type="Proteomes" id="UP000050514">
    <property type="component" value="Unassembled WGS sequence"/>
</dbReference>
<evidence type="ECO:0000256" key="2">
    <source>
        <dbReference type="ARBA" id="ARBA00009765"/>
    </source>
</evidence>
<keyword evidence="8" id="KW-0406">Ion transport</keyword>
<dbReference type="PANTHER" id="PTHR46494">
    <property type="entry name" value="CORA FAMILY METAL ION TRANSPORTER (EUROFUNG)"/>
    <property type="match status" value="1"/>
</dbReference>
<organism evidence="9 10">
    <name type="scientific">Bellilinea caldifistulae</name>
    <dbReference type="NCBI Taxonomy" id="360411"/>
    <lineage>
        <taxon>Bacteria</taxon>
        <taxon>Bacillati</taxon>
        <taxon>Chloroflexota</taxon>
        <taxon>Anaerolineae</taxon>
        <taxon>Anaerolineales</taxon>
        <taxon>Anaerolineaceae</taxon>
        <taxon>Bellilinea</taxon>
    </lineage>
</organism>
<dbReference type="GO" id="GO:0050897">
    <property type="term" value="F:cobalt ion binding"/>
    <property type="evidence" value="ECO:0007669"/>
    <property type="project" value="TreeGrafter"/>
</dbReference>
<dbReference type="InterPro" id="IPR045861">
    <property type="entry name" value="CorA_cytoplasmic_dom"/>
</dbReference>
<dbReference type="RefSeq" id="WP_061917656.1">
    <property type="nucleotide sequence ID" value="NZ_DF967971.1"/>
</dbReference>
<evidence type="ECO:0000256" key="7">
    <source>
        <dbReference type="ARBA" id="ARBA00023136"/>
    </source>
</evidence>
<evidence type="ECO:0000313" key="10">
    <source>
        <dbReference type="Proteomes" id="UP000050514"/>
    </source>
</evidence>
<dbReference type="SUPFAM" id="SSF143865">
    <property type="entry name" value="CorA soluble domain-like"/>
    <property type="match status" value="1"/>
</dbReference>
<keyword evidence="5 8" id="KW-0812">Transmembrane</keyword>
<dbReference type="STRING" id="360411.AC812_14065"/>
<evidence type="ECO:0000313" key="9">
    <source>
        <dbReference type="EMBL" id="KPL73902.1"/>
    </source>
</evidence>
<dbReference type="InterPro" id="IPR045863">
    <property type="entry name" value="CorA_TM1_TM2"/>
</dbReference>
<keyword evidence="8" id="KW-0460">Magnesium</keyword>
<keyword evidence="3 8" id="KW-0813">Transport</keyword>
<evidence type="ECO:0000256" key="5">
    <source>
        <dbReference type="ARBA" id="ARBA00022692"/>
    </source>
</evidence>
<accession>A0A0P6XGA7</accession>
<gene>
    <name evidence="8" type="primary">corA</name>
    <name evidence="9" type="ORF">AC812_14065</name>
</gene>
<evidence type="ECO:0000256" key="3">
    <source>
        <dbReference type="ARBA" id="ARBA00022448"/>
    </source>
</evidence>
<dbReference type="EMBL" id="LGHJ01000019">
    <property type="protein sequence ID" value="KPL73902.1"/>
    <property type="molecule type" value="Genomic_DNA"/>
</dbReference>
<dbReference type="Pfam" id="PF01544">
    <property type="entry name" value="CorA"/>
    <property type="match status" value="1"/>
</dbReference>
<evidence type="ECO:0000256" key="8">
    <source>
        <dbReference type="RuleBase" id="RU362010"/>
    </source>
</evidence>
<dbReference type="OrthoDB" id="9803416at2"/>
<comment type="caution">
    <text evidence="9">The sequence shown here is derived from an EMBL/GenBank/DDBJ whole genome shotgun (WGS) entry which is preliminary data.</text>
</comment>
<comment type="subcellular location">
    <subcellularLocation>
        <location evidence="1">Cell membrane</location>
        <topology evidence="1">Multi-pass membrane protein</topology>
    </subcellularLocation>
    <subcellularLocation>
        <location evidence="8">Membrane</location>
        <topology evidence="8">Multi-pass membrane protein</topology>
    </subcellularLocation>
</comment>
<dbReference type="InterPro" id="IPR004488">
    <property type="entry name" value="Mg/Co-transport_prot_CorA"/>
</dbReference>
<dbReference type="FunFam" id="1.20.58.340:FF:000012">
    <property type="entry name" value="Magnesium transport protein CorA"/>
    <property type="match status" value="1"/>
</dbReference>
<keyword evidence="7 8" id="KW-0472">Membrane</keyword>
<evidence type="ECO:0000256" key="6">
    <source>
        <dbReference type="ARBA" id="ARBA00022989"/>
    </source>
</evidence>
<dbReference type="Gene3D" id="1.20.58.340">
    <property type="entry name" value="Magnesium transport protein CorA, transmembrane region"/>
    <property type="match status" value="2"/>
</dbReference>
<dbReference type="Gene3D" id="3.30.460.20">
    <property type="entry name" value="CorA soluble domain-like"/>
    <property type="match status" value="1"/>
</dbReference>
<reference evidence="9 10" key="1">
    <citation type="submission" date="2015-07" db="EMBL/GenBank/DDBJ databases">
        <title>Draft genome of Bellilinea caldifistulae DSM 17877.</title>
        <authorList>
            <person name="Hemp J."/>
            <person name="Ward L.M."/>
            <person name="Pace L.A."/>
            <person name="Fischer W.W."/>
        </authorList>
    </citation>
    <scope>NUCLEOTIDE SEQUENCE [LARGE SCALE GENOMIC DNA]</scope>
    <source>
        <strain evidence="9 10">GOMI-1</strain>
    </source>
</reference>